<dbReference type="PRINTS" id="PR00258">
    <property type="entry name" value="SPERACTRCPTR"/>
</dbReference>
<keyword evidence="7" id="KW-0675">Receptor</keyword>
<feature type="transmembrane region" description="Helical" evidence="11">
    <location>
        <begin position="45"/>
        <end position="66"/>
    </location>
</feature>
<evidence type="ECO:0000256" key="6">
    <source>
        <dbReference type="ARBA" id="ARBA00023157"/>
    </source>
</evidence>
<evidence type="ECO:0000313" key="13">
    <source>
        <dbReference type="EMBL" id="CAL1581944.1"/>
    </source>
</evidence>
<dbReference type="Pfam" id="PF00530">
    <property type="entry name" value="SRCR"/>
    <property type="match status" value="1"/>
</dbReference>
<evidence type="ECO:0000256" key="9">
    <source>
        <dbReference type="PROSITE-ProRule" id="PRU00196"/>
    </source>
</evidence>
<dbReference type="InterPro" id="IPR036772">
    <property type="entry name" value="SRCR-like_dom_sf"/>
</dbReference>
<keyword evidence="5 11" id="KW-0472">Membrane</keyword>
<feature type="region of interest" description="Disordered" evidence="10">
    <location>
        <begin position="155"/>
        <end position="280"/>
    </location>
</feature>
<name>A0AAV2K2J8_KNICA</name>
<evidence type="ECO:0000256" key="2">
    <source>
        <dbReference type="ARBA" id="ARBA00022692"/>
    </source>
</evidence>
<dbReference type="PROSITE" id="PS00420">
    <property type="entry name" value="SRCR_1"/>
    <property type="match status" value="1"/>
</dbReference>
<dbReference type="SMART" id="SM00202">
    <property type="entry name" value="SR"/>
    <property type="match status" value="1"/>
</dbReference>
<sequence length="410" mass="43178">MDSAVDSDDMSNTHMNPLFGTSLSQTQLYSFTQDDLKRAPQKRHFCLWLVLVYLLLQTPLNVFLLYKVFTLERSVFSPQSSSQTSPQQTEGPPDFQTLVQNNTQETLSLRGQVWSLKNQVESQCGPEGQVQKFHTELLQLNSSAQRLDQRLRSISLTAGPPGLPGEPGPKGDKGDTGATGEAGPSGPQGPPGVKGPAGDQGPGAKGEPGEPGPKGDTGEPGPRGDTGDVGLRGQKGDTGDEGPPGAPGAAGPPGETGPPGPAGEKGDKGEPGREMTVRLVPGPSRGRVEVKYNGVWGTVCDDNFDSVDAKVICKMLGFQSVQTTFSATPGTGKIWLDELRCTGREVDIFTCLNAGLGINNCNHNEDVVASYLDPLVFAGRVVVEEFPAARPHFSLAQIVAAPQAPGAGRD</sequence>
<organism evidence="13 14">
    <name type="scientific">Knipowitschia caucasica</name>
    <name type="common">Caucasian dwarf goby</name>
    <name type="synonym">Pomatoschistus caucasicus</name>
    <dbReference type="NCBI Taxonomy" id="637954"/>
    <lineage>
        <taxon>Eukaryota</taxon>
        <taxon>Metazoa</taxon>
        <taxon>Chordata</taxon>
        <taxon>Craniata</taxon>
        <taxon>Vertebrata</taxon>
        <taxon>Euteleostomi</taxon>
        <taxon>Actinopterygii</taxon>
        <taxon>Neopterygii</taxon>
        <taxon>Teleostei</taxon>
        <taxon>Neoteleostei</taxon>
        <taxon>Acanthomorphata</taxon>
        <taxon>Gobiaria</taxon>
        <taxon>Gobiiformes</taxon>
        <taxon>Gobioidei</taxon>
        <taxon>Gobiidae</taxon>
        <taxon>Gobiinae</taxon>
        <taxon>Knipowitschia</taxon>
    </lineage>
</organism>
<gene>
    <name evidence="13" type="ORF">KC01_LOCUS12654</name>
</gene>
<comment type="caution">
    <text evidence="9">Lacks conserved residue(s) required for the propagation of feature annotation.</text>
</comment>
<evidence type="ECO:0000313" key="14">
    <source>
        <dbReference type="Proteomes" id="UP001497482"/>
    </source>
</evidence>
<dbReference type="PANTHER" id="PTHR24637:SF388">
    <property type="entry name" value="NEMATODE CUTICLE COLLAGEN N-TERMINAL DOMAIN-CONTAINING PROTEIN"/>
    <property type="match status" value="1"/>
</dbReference>
<dbReference type="Proteomes" id="UP001497482">
    <property type="component" value="Chromosome 15"/>
</dbReference>
<evidence type="ECO:0000256" key="5">
    <source>
        <dbReference type="ARBA" id="ARBA00023136"/>
    </source>
</evidence>
<evidence type="ECO:0000256" key="4">
    <source>
        <dbReference type="ARBA" id="ARBA00022989"/>
    </source>
</evidence>
<dbReference type="InterPro" id="IPR001190">
    <property type="entry name" value="SRCR"/>
</dbReference>
<evidence type="ECO:0000256" key="11">
    <source>
        <dbReference type="SAM" id="Phobius"/>
    </source>
</evidence>
<proteinExistence type="predicted"/>
<dbReference type="Pfam" id="PF01391">
    <property type="entry name" value="Collagen"/>
    <property type="match status" value="1"/>
</dbReference>
<keyword evidence="3" id="KW-0735">Signal-anchor</keyword>
<comment type="subcellular location">
    <subcellularLocation>
        <location evidence="1">Membrane</location>
        <topology evidence="1">Single-pass type II membrane protein</topology>
    </subcellularLocation>
</comment>
<dbReference type="Gene3D" id="3.10.250.10">
    <property type="entry name" value="SRCR-like domain"/>
    <property type="match status" value="1"/>
</dbReference>
<feature type="disulfide bond" evidence="9">
    <location>
        <begin position="341"/>
        <end position="351"/>
    </location>
</feature>
<evidence type="ECO:0000256" key="10">
    <source>
        <dbReference type="SAM" id="MobiDB-lite"/>
    </source>
</evidence>
<dbReference type="AlphaFoldDB" id="A0AAV2K2J8"/>
<protein>
    <recommendedName>
        <fullName evidence="12">SRCR domain-containing protein</fullName>
    </recommendedName>
</protein>
<feature type="domain" description="SRCR" evidence="12">
    <location>
        <begin position="277"/>
        <end position="372"/>
    </location>
</feature>
<dbReference type="PROSITE" id="PS50287">
    <property type="entry name" value="SRCR_2"/>
    <property type="match status" value="1"/>
</dbReference>
<keyword evidence="2 11" id="KW-0812">Transmembrane</keyword>
<dbReference type="FunFam" id="3.10.250.10:FF:000011">
    <property type="entry name" value="Scavenger receptor class A member 5"/>
    <property type="match status" value="1"/>
</dbReference>
<evidence type="ECO:0000256" key="1">
    <source>
        <dbReference type="ARBA" id="ARBA00004606"/>
    </source>
</evidence>
<feature type="compositionally biased region" description="Basic and acidic residues" evidence="10">
    <location>
        <begin position="264"/>
        <end position="276"/>
    </location>
</feature>
<accession>A0AAV2K2J8</accession>
<evidence type="ECO:0000259" key="12">
    <source>
        <dbReference type="PROSITE" id="PS50287"/>
    </source>
</evidence>
<dbReference type="InterPro" id="IPR008160">
    <property type="entry name" value="Collagen"/>
</dbReference>
<keyword evidence="6 9" id="KW-1015">Disulfide bond</keyword>
<keyword evidence="8" id="KW-0325">Glycoprotein</keyword>
<dbReference type="PANTHER" id="PTHR24637">
    <property type="entry name" value="COLLAGEN"/>
    <property type="match status" value="1"/>
</dbReference>
<dbReference type="EMBL" id="OZ035837">
    <property type="protein sequence ID" value="CAL1581944.1"/>
    <property type="molecule type" value="Genomic_DNA"/>
</dbReference>
<reference evidence="13 14" key="1">
    <citation type="submission" date="2024-04" db="EMBL/GenBank/DDBJ databases">
        <authorList>
            <person name="Waldvogel A.-M."/>
            <person name="Schoenle A."/>
        </authorList>
    </citation>
    <scope>NUCLEOTIDE SEQUENCE [LARGE SCALE GENOMIC DNA]</scope>
</reference>
<feature type="compositionally biased region" description="Low complexity" evidence="10">
    <location>
        <begin position="241"/>
        <end position="253"/>
    </location>
</feature>
<keyword evidence="14" id="KW-1185">Reference proteome</keyword>
<dbReference type="SUPFAM" id="SSF56487">
    <property type="entry name" value="SRCR-like"/>
    <property type="match status" value="1"/>
</dbReference>
<evidence type="ECO:0000256" key="7">
    <source>
        <dbReference type="ARBA" id="ARBA00023170"/>
    </source>
</evidence>
<evidence type="ECO:0000256" key="8">
    <source>
        <dbReference type="ARBA" id="ARBA00023180"/>
    </source>
</evidence>
<dbReference type="GO" id="GO:0016020">
    <property type="term" value="C:membrane"/>
    <property type="evidence" value="ECO:0007669"/>
    <property type="project" value="UniProtKB-SubCell"/>
</dbReference>
<evidence type="ECO:0000256" key="3">
    <source>
        <dbReference type="ARBA" id="ARBA00022968"/>
    </source>
</evidence>
<keyword evidence="4 11" id="KW-1133">Transmembrane helix</keyword>